<protein>
    <submittedName>
        <fullName evidence="2">Replication associated protein</fullName>
    </submittedName>
</protein>
<sequence length="423" mass="50518">MLTFTYNNHCLPHFERNGVSVPCFSPSDISAFLNRIKVRSSREFGTDFYRYFVCSEFGKTTKRPHYHCIFLIRDGSKYVQFVEMCRTAWCWLYERDKKGHYKPACSLGFMFPKRKNGKYIDDKGRDRDPRFKSQKAGAKYVCKYVCKDLAYFDLPYVNDFYKDYPEFKNYCPRSWKSNNLGFIAVEKALKNADSAAIQKILRFGVWSPLQQKYVKLWDTAINRLMYVNQHLDLYSIKTRKKVYERFLSPFGCEWLWHSFKMRVERTMQKMYERVFFVRGNKALSKMFHFDLSTLFVRSDFKKQALWHCLLKQFDMSQLGIFAKSLSYDMDEFFNVESWKNVYLLKHDNANLSTFVLNTPLFPDIPTTCLDCSVFTPFIKFEDTYRNLSIHLARMNLAEYKRRGEQITRVKQKNGLFGYDEKLC</sequence>
<organism evidence="2">
    <name type="scientific">Microviridae sp. ctdfd8</name>
    <dbReference type="NCBI Taxonomy" id="2827646"/>
    <lineage>
        <taxon>Viruses</taxon>
        <taxon>Monodnaviria</taxon>
        <taxon>Sangervirae</taxon>
        <taxon>Phixviricota</taxon>
        <taxon>Malgrandaviricetes</taxon>
        <taxon>Petitvirales</taxon>
        <taxon>Microviridae</taxon>
    </lineage>
</organism>
<feature type="domain" description="Replication-associated protein ORF2/G2P" evidence="1">
    <location>
        <begin position="1"/>
        <end position="148"/>
    </location>
</feature>
<evidence type="ECO:0000259" key="1">
    <source>
        <dbReference type="Pfam" id="PF23343"/>
    </source>
</evidence>
<accession>A0A8S5T4V3</accession>
<proteinExistence type="predicted"/>
<dbReference type="InterPro" id="IPR056906">
    <property type="entry name" value="ORF2/G2P_dom"/>
</dbReference>
<reference evidence="2" key="1">
    <citation type="journal article" date="2021" name="Proc. Natl. Acad. Sci. U.S.A.">
        <title>A Catalog of Tens of Thousands of Viruses from Human Metagenomes Reveals Hidden Associations with Chronic Diseases.</title>
        <authorList>
            <person name="Tisza M.J."/>
            <person name="Buck C.B."/>
        </authorList>
    </citation>
    <scope>NUCLEOTIDE SEQUENCE</scope>
    <source>
        <strain evidence="2">Ctdfd8</strain>
    </source>
</reference>
<dbReference type="Pfam" id="PF23343">
    <property type="entry name" value="REP_ORF2-G2P"/>
    <property type="match status" value="1"/>
</dbReference>
<evidence type="ECO:0000313" key="2">
    <source>
        <dbReference type="EMBL" id="DAF58373.1"/>
    </source>
</evidence>
<dbReference type="EMBL" id="BK032751">
    <property type="protein sequence ID" value="DAF58373.1"/>
    <property type="molecule type" value="Genomic_DNA"/>
</dbReference>
<name>A0A8S5T4V3_9VIRU</name>